<sequence>MVLECSGIVRVQLFDARGYLAWVFEYVTRELGGETGRRVELIWFARGRITGVSERIAPTGSTVAAVVLRDPIRLTPSGVGSSFLAERGFLIGPHDRPVVNEPQGETYCVGVVTTPVGCRPSFGIAPAPLRGYVVDLMEAWPGATSLRLALASCQTPAEALDLVESALRTPEPCDRTAFERCHAAVEALAADPARPVADIAAGLGISHGHLDRQFTEQVGLSPRTLARILRMRRLLDHIDVYETVAWADLAAELGWFDQSHLIRDFQRHTGVAPAEYAAAQRSAYDRQEAAASPGFVPDKM</sequence>
<reference evidence="6" key="1">
    <citation type="journal article" date="2019" name="Int. J. Syst. Evol. Microbiol.">
        <title>The Global Catalogue of Microorganisms (GCM) 10K type strain sequencing project: providing services to taxonomists for standard genome sequencing and annotation.</title>
        <authorList>
            <consortium name="The Broad Institute Genomics Platform"/>
            <consortium name="The Broad Institute Genome Sequencing Center for Infectious Disease"/>
            <person name="Wu L."/>
            <person name="Ma J."/>
        </authorList>
    </citation>
    <scope>NUCLEOTIDE SEQUENCE [LARGE SCALE GENOMIC DNA]</scope>
    <source>
        <strain evidence="6">JCM 17809</strain>
    </source>
</reference>
<proteinExistence type="predicted"/>
<dbReference type="Gene3D" id="1.10.10.60">
    <property type="entry name" value="Homeodomain-like"/>
    <property type="match status" value="2"/>
</dbReference>
<feature type="domain" description="HTH araC/xylS-type" evidence="4">
    <location>
        <begin position="179"/>
        <end position="279"/>
    </location>
</feature>
<dbReference type="SMART" id="SM00342">
    <property type="entry name" value="HTH_ARAC"/>
    <property type="match status" value="1"/>
</dbReference>
<evidence type="ECO:0000259" key="4">
    <source>
        <dbReference type="PROSITE" id="PS01124"/>
    </source>
</evidence>
<name>A0ABP8K0K9_9MICO</name>
<evidence type="ECO:0000313" key="5">
    <source>
        <dbReference type="EMBL" id="GAA4398809.1"/>
    </source>
</evidence>
<keyword evidence="2" id="KW-0238">DNA-binding</keyword>
<accession>A0ABP8K0K9</accession>
<dbReference type="InterPro" id="IPR018060">
    <property type="entry name" value="HTH_AraC"/>
</dbReference>
<evidence type="ECO:0000256" key="3">
    <source>
        <dbReference type="ARBA" id="ARBA00023163"/>
    </source>
</evidence>
<dbReference type="InterPro" id="IPR009057">
    <property type="entry name" value="Homeodomain-like_sf"/>
</dbReference>
<evidence type="ECO:0000313" key="6">
    <source>
        <dbReference type="Proteomes" id="UP001500945"/>
    </source>
</evidence>
<comment type="caution">
    <text evidence="5">The sequence shown here is derived from an EMBL/GenBank/DDBJ whole genome shotgun (WGS) entry which is preliminary data.</text>
</comment>
<keyword evidence="6" id="KW-1185">Reference proteome</keyword>
<dbReference type="PANTHER" id="PTHR46796">
    <property type="entry name" value="HTH-TYPE TRANSCRIPTIONAL ACTIVATOR RHAS-RELATED"/>
    <property type="match status" value="1"/>
</dbReference>
<dbReference type="PROSITE" id="PS01124">
    <property type="entry name" value="HTH_ARAC_FAMILY_2"/>
    <property type="match status" value="1"/>
</dbReference>
<keyword evidence="3" id="KW-0804">Transcription</keyword>
<gene>
    <name evidence="5" type="ORF">GCM10023168_05250</name>
</gene>
<evidence type="ECO:0000256" key="2">
    <source>
        <dbReference type="ARBA" id="ARBA00023125"/>
    </source>
</evidence>
<dbReference type="InterPro" id="IPR050204">
    <property type="entry name" value="AraC_XylS_family_regulators"/>
</dbReference>
<keyword evidence="1" id="KW-0805">Transcription regulation</keyword>
<dbReference type="Proteomes" id="UP001500945">
    <property type="component" value="Unassembled WGS sequence"/>
</dbReference>
<dbReference type="EMBL" id="BAABGM010000003">
    <property type="protein sequence ID" value="GAA4398809.1"/>
    <property type="molecule type" value="Genomic_DNA"/>
</dbReference>
<dbReference type="Pfam" id="PF12833">
    <property type="entry name" value="HTH_18"/>
    <property type="match status" value="1"/>
</dbReference>
<dbReference type="SUPFAM" id="SSF46689">
    <property type="entry name" value="Homeodomain-like"/>
    <property type="match status" value="1"/>
</dbReference>
<protein>
    <recommendedName>
        <fullName evidence="4">HTH araC/xylS-type domain-containing protein</fullName>
    </recommendedName>
</protein>
<organism evidence="5 6">
    <name type="scientific">Fodinibacter luteus</name>
    <dbReference type="NCBI Taxonomy" id="552064"/>
    <lineage>
        <taxon>Bacteria</taxon>
        <taxon>Bacillati</taxon>
        <taxon>Actinomycetota</taxon>
        <taxon>Actinomycetes</taxon>
        <taxon>Micrococcales</taxon>
        <taxon>Intrasporangiaceae</taxon>
        <taxon>Fodinibacter (ex Wang et al. 2009)</taxon>
    </lineage>
</organism>
<dbReference type="PANTHER" id="PTHR46796:SF15">
    <property type="entry name" value="BLL1074 PROTEIN"/>
    <property type="match status" value="1"/>
</dbReference>
<evidence type="ECO:0000256" key="1">
    <source>
        <dbReference type="ARBA" id="ARBA00023015"/>
    </source>
</evidence>